<dbReference type="Pfam" id="PF00691">
    <property type="entry name" value="OmpA"/>
    <property type="match status" value="1"/>
</dbReference>
<dbReference type="PANTHER" id="PTHR30329:SF21">
    <property type="entry name" value="LIPOPROTEIN YIAD-RELATED"/>
    <property type="match status" value="1"/>
</dbReference>
<gene>
    <name evidence="6" type="ORF">PDM29_02655</name>
</gene>
<dbReference type="PRINTS" id="PR01023">
    <property type="entry name" value="NAFLGMOTY"/>
</dbReference>
<dbReference type="EMBL" id="CP115541">
    <property type="protein sequence ID" value="WNH53193.1"/>
    <property type="molecule type" value="Genomic_DNA"/>
</dbReference>
<dbReference type="InterPro" id="IPR050330">
    <property type="entry name" value="Bact_OuterMem_StrucFunc"/>
</dbReference>
<evidence type="ECO:0000313" key="6">
    <source>
        <dbReference type="EMBL" id="WNH53193.1"/>
    </source>
</evidence>
<dbReference type="InterPro" id="IPR006665">
    <property type="entry name" value="OmpA-like"/>
</dbReference>
<evidence type="ECO:0000256" key="4">
    <source>
        <dbReference type="PROSITE-ProRule" id="PRU00473"/>
    </source>
</evidence>
<comment type="subcellular location">
    <subcellularLocation>
        <location evidence="1">Cell outer membrane</location>
    </subcellularLocation>
</comment>
<evidence type="ECO:0000256" key="1">
    <source>
        <dbReference type="ARBA" id="ARBA00004442"/>
    </source>
</evidence>
<accession>A0ABY9YR65</accession>
<dbReference type="Proteomes" id="UP001302072">
    <property type="component" value="Chromosome"/>
</dbReference>
<dbReference type="RefSeq" id="WP_311192356.1">
    <property type="nucleotide sequence ID" value="NZ_CP115541.1"/>
</dbReference>
<dbReference type="InterPro" id="IPR036737">
    <property type="entry name" value="OmpA-like_sf"/>
</dbReference>
<keyword evidence="7" id="KW-1185">Reference proteome</keyword>
<reference evidence="6 7" key="1">
    <citation type="submission" date="2022-12" db="EMBL/GenBank/DDBJ databases">
        <title>Two new species, Stenotrophomonas aracearum and Stenotrophomonas oahuensis, isolated from Anthurium (Araceae family) in Hawaii.</title>
        <authorList>
            <person name="Chunag S.C."/>
            <person name="Dobhal S."/>
            <person name="Alvarez A."/>
            <person name="Arif M."/>
        </authorList>
    </citation>
    <scope>NUCLEOTIDE SEQUENCE [LARGE SCALE GENOMIC DNA]</scope>
    <source>
        <strain evidence="6 7">A5586</strain>
    </source>
</reference>
<dbReference type="PANTHER" id="PTHR30329">
    <property type="entry name" value="STATOR ELEMENT OF FLAGELLAR MOTOR COMPLEX"/>
    <property type="match status" value="1"/>
</dbReference>
<keyword evidence="3" id="KW-0998">Cell outer membrane</keyword>
<evidence type="ECO:0000313" key="7">
    <source>
        <dbReference type="Proteomes" id="UP001302072"/>
    </source>
</evidence>
<evidence type="ECO:0000256" key="3">
    <source>
        <dbReference type="ARBA" id="ARBA00023237"/>
    </source>
</evidence>
<protein>
    <submittedName>
        <fullName evidence="6">OmpA family protein</fullName>
    </submittedName>
</protein>
<dbReference type="PROSITE" id="PS51123">
    <property type="entry name" value="OMPA_2"/>
    <property type="match status" value="1"/>
</dbReference>
<dbReference type="PRINTS" id="PR01021">
    <property type="entry name" value="OMPADOMAIN"/>
</dbReference>
<proteinExistence type="predicted"/>
<dbReference type="InterPro" id="IPR027405">
    <property type="entry name" value="YidB-like"/>
</dbReference>
<dbReference type="InterPro" id="IPR006664">
    <property type="entry name" value="OMP_bac"/>
</dbReference>
<dbReference type="CDD" id="cd07185">
    <property type="entry name" value="OmpA_C-like"/>
    <property type="match status" value="1"/>
</dbReference>
<name>A0ABY9YR65_9GAMM</name>
<dbReference type="Gene3D" id="3.30.1330.60">
    <property type="entry name" value="OmpA-like domain"/>
    <property type="match status" value="1"/>
</dbReference>
<dbReference type="Gene3D" id="1.10.10.690">
    <property type="entry name" value="YidB-like"/>
    <property type="match status" value="1"/>
</dbReference>
<organism evidence="6 7">
    <name type="scientific">Stenotrophomonas oahuensis</name>
    <dbReference type="NCBI Taxonomy" id="3003271"/>
    <lineage>
        <taxon>Bacteria</taxon>
        <taxon>Pseudomonadati</taxon>
        <taxon>Pseudomonadota</taxon>
        <taxon>Gammaproteobacteria</taxon>
        <taxon>Lysobacterales</taxon>
        <taxon>Lysobacteraceae</taxon>
        <taxon>Stenotrophomonas</taxon>
    </lineage>
</organism>
<evidence type="ECO:0000256" key="2">
    <source>
        <dbReference type="ARBA" id="ARBA00023136"/>
    </source>
</evidence>
<evidence type="ECO:0000259" key="5">
    <source>
        <dbReference type="PROSITE" id="PS51123"/>
    </source>
</evidence>
<dbReference type="SUPFAM" id="SSF103088">
    <property type="entry name" value="OmpA-like"/>
    <property type="match status" value="1"/>
</dbReference>
<feature type="domain" description="OmpA-like" evidence="5">
    <location>
        <begin position="312"/>
        <end position="428"/>
    </location>
</feature>
<keyword evidence="2 4" id="KW-0472">Membrane</keyword>
<sequence length="428" mass="46140">MSLLDPFIEDTALHMGLGHRARRLVEVLVDYIRSLPGGVEGLRQRFEQAGLGHEFPAGAPPHRLLASQFERIVGRAQLVEMARLAAFPTGMFAVVAADLLPGLIDVLEREAAEAAVAPVPARVPQVVTAPPRSLRGGALRGALWVVVAGALLCLTGWIHQKTRAPAGTMAQVAAVAAAERHQMPRLTLVVKDTGVDVRGRLPSEADRRRVWTALLAQYGQARVGGDIQRDPQTQSPRWLDRLIAVLPSLDHPGLALSFSGDAVNADLGRLPEAERVAVSDVLRRAFGHLPVTGLWDRGRVALAQLPEAHDPPQLAKALNKGIVRFEHKSPVLRADSMDTLRASALAIRAAGSQLRLEVGSHTDSLGGSDANLRLSQQRAEAVVAELRALGVPSSVLVPRGYGEDHPVADNRMEAGRERNRRIVYTVLQ</sequence>